<evidence type="ECO:0000256" key="10">
    <source>
        <dbReference type="ARBA" id="ARBA00023319"/>
    </source>
</evidence>
<dbReference type="GO" id="GO:0031295">
    <property type="term" value="P:T cell costimulation"/>
    <property type="evidence" value="ECO:0007669"/>
    <property type="project" value="TreeGrafter"/>
</dbReference>
<evidence type="ECO:0000256" key="7">
    <source>
        <dbReference type="ARBA" id="ARBA00023157"/>
    </source>
</evidence>
<dbReference type="GO" id="GO:0009897">
    <property type="term" value="C:external side of plasma membrane"/>
    <property type="evidence" value="ECO:0007669"/>
    <property type="project" value="TreeGrafter"/>
</dbReference>
<dbReference type="PANTHER" id="PTHR25466">
    <property type="entry name" value="T-LYMPHOCYTE ACTIVATION ANTIGEN"/>
    <property type="match status" value="1"/>
</dbReference>
<evidence type="ECO:0000256" key="4">
    <source>
        <dbReference type="ARBA" id="ARBA00022729"/>
    </source>
</evidence>
<dbReference type="SUPFAM" id="SSF48726">
    <property type="entry name" value="Immunoglobulin"/>
    <property type="match status" value="1"/>
</dbReference>
<dbReference type="GO" id="GO:0007166">
    <property type="term" value="P:cell surface receptor signaling pathway"/>
    <property type="evidence" value="ECO:0007669"/>
    <property type="project" value="TreeGrafter"/>
</dbReference>
<keyword evidence="3 11" id="KW-0812">Transmembrane</keyword>
<evidence type="ECO:0000256" key="3">
    <source>
        <dbReference type="ARBA" id="ARBA00022692"/>
    </source>
</evidence>
<dbReference type="GO" id="GO:0006955">
    <property type="term" value="P:immune response"/>
    <property type="evidence" value="ECO:0007669"/>
    <property type="project" value="TreeGrafter"/>
</dbReference>
<keyword evidence="9" id="KW-0325">Glycoprotein</keyword>
<evidence type="ECO:0000256" key="9">
    <source>
        <dbReference type="ARBA" id="ARBA00023180"/>
    </source>
</evidence>
<keyword evidence="10" id="KW-0393">Immunoglobulin domain</keyword>
<dbReference type="Ensembl" id="ENSCCRT00020101742.1">
    <property type="protein sequence ID" value="ENSCCRP00020093098.1"/>
    <property type="gene ID" value="ENSCCRG00020042641.1"/>
</dbReference>
<protein>
    <submittedName>
        <fullName evidence="12">Galectin 17</fullName>
    </submittedName>
</protein>
<keyword evidence="7" id="KW-1015">Disulfide bond</keyword>
<feature type="transmembrane region" description="Helical" evidence="11">
    <location>
        <begin position="253"/>
        <end position="274"/>
    </location>
</feature>
<evidence type="ECO:0000256" key="6">
    <source>
        <dbReference type="ARBA" id="ARBA00023136"/>
    </source>
</evidence>
<evidence type="ECO:0000256" key="1">
    <source>
        <dbReference type="ARBA" id="ARBA00004251"/>
    </source>
</evidence>
<evidence type="ECO:0000256" key="11">
    <source>
        <dbReference type="SAM" id="Phobius"/>
    </source>
</evidence>
<dbReference type="GO" id="GO:0042130">
    <property type="term" value="P:negative regulation of T cell proliferation"/>
    <property type="evidence" value="ECO:0007669"/>
    <property type="project" value="TreeGrafter"/>
</dbReference>
<dbReference type="Proteomes" id="UP000694701">
    <property type="component" value="Unplaced"/>
</dbReference>
<dbReference type="GO" id="GO:0042102">
    <property type="term" value="P:positive regulation of T cell proliferation"/>
    <property type="evidence" value="ECO:0007669"/>
    <property type="project" value="TreeGrafter"/>
</dbReference>
<dbReference type="GO" id="GO:0071222">
    <property type="term" value="P:cellular response to lipopolysaccharide"/>
    <property type="evidence" value="ECO:0007669"/>
    <property type="project" value="TreeGrafter"/>
</dbReference>
<dbReference type="Gene3D" id="2.60.40.10">
    <property type="entry name" value="Immunoglobulins"/>
    <property type="match status" value="1"/>
</dbReference>
<feature type="transmembrane region" description="Helical" evidence="11">
    <location>
        <begin position="308"/>
        <end position="329"/>
    </location>
</feature>
<evidence type="ECO:0000256" key="8">
    <source>
        <dbReference type="ARBA" id="ARBA00023170"/>
    </source>
</evidence>
<name>A0A8C2JFH5_CYPCA</name>
<keyword evidence="4" id="KW-0732">Signal</keyword>
<reference evidence="12" key="1">
    <citation type="submission" date="2025-08" db="UniProtKB">
        <authorList>
            <consortium name="Ensembl"/>
        </authorList>
    </citation>
    <scope>IDENTIFICATION</scope>
</reference>
<sequence length="331" mass="36503">MDRDNWISAFLMLWLLICVGSSPLSVVVHASSRVGLPAVLPCSVASHLESDRKPHIQWQTISGSVFERMGQEQFQGEAYRDRVDVPEELLVRGNCSLFLQDVRFSDAGIYESYLVVGESSIKKRIFIQSVYLAVIDHKDIKSVQTGAELILDLHTHQAEQVIFQNNNETDWTVLWEKDAVIKKKGYLEKRDKKLILSNVAARSAGTYKVLDSEGLALSTVKVTVTEPVLPKETETLQIQSALGKYCSRRVSDVLSAVSTLLLISLTTLLSITVWTPPLTTVLVFSMPSCTAPRVLSVTSLRVEETDSLAPFMVPLTASLAPVTASLALATI</sequence>
<evidence type="ECO:0000313" key="12">
    <source>
        <dbReference type="Ensembl" id="ENSCCRP00020093098.1"/>
    </source>
</evidence>
<dbReference type="InterPro" id="IPR036179">
    <property type="entry name" value="Ig-like_dom_sf"/>
</dbReference>
<comment type="subcellular location">
    <subcellularLocation>
        <location evidence="1">Cell membrane</location>
        <topology evidence="1">Single-pass type I membrane protein</topology>
    </subcellularLocation>
</comment>
<keyword evidence="8" id="KW-0675">Receptor</keyword>
<keyword evidence="6 11" id="KW-0472">Membrane</keyword>
<dbReference type="AlphaFoldDB" id="A0A8C2JFH5"/>
<evidence type="ECO:0000256" key="5">
    <source>
        <dbReference type="ARBA" id="ARBA00022989"/>
    </source>
</evidence>
<keyword evidence="5 11" id="KW-1133">Transmembrane helix</keyword>
<accession>A0A8C2JFH5</accession>
<keyword evidence="2" id="KW-1003">Cell membrane</keyword>
<dbReference type="InterPro" id="IPR051713">
    <property type="entry name" value="T-cell_Activation_Regulation"/>
</dbReference>
<evidence type="ECO:0000256" key="2">
    <source>
        <dbReference type="ARBA" id="ARBA00022475"/>
    </source>
</evidence>
<dbReference type="PANTHER" id="PTHR25466:SF11">
    <property type="entry name" value="GALECTIN 17-RELATED"/>
    <property type="match status" value="1"/>
</dbReference>
<feature type="transmembrane region" description="Helical" evidence="11">
    <location>
        <begin position="6"/>
        <end position="28"/>
    </location>
</feature>
<proteinExistence type="predicted"/>
<evidence type="ECO:0000313" key="13">
    <source>
        <dbReference type="Proteomes" id="UP000694701"/>
    </source>
</evidence>
<dbReference type="InterPro" id="IPR013783">
    <property type="entry name" value="Ig-like_fold"/>
</dbReference>
<organism evidence="12 13">
    <name type="scientific">Cyprinus carpio</name>
    <name type="common">Common carp</name>
    <dbReference type="NCBI Taxonomy" id="7962"/>
    <lineage>
        <taxon>Eukaryota</taxon>
        <taxon>Metazoa</taxon>
        <taxon>Chordata</taxon>
        <taxon>Craniata</taxon>
        <taxon>Vertebrata</taxon>
        <taxon>Euteleostomi</taxon>
        <taxon>Actinopterygii</taxon>
        <taxon>Neopterygii</taxon>
        <taxon>Teleostei</taxon>
        <taxon>Ostariophysi</taxon>
        <taxon>Cypriniformes</taxon>
        <taxon>Cyprinidae</taxon>
        <taxon>Cyprininae</taxon>
        <taxon>Cyprinus</taxon>
    </lineage>
</organism>